<protein>
    <submittedName>
        <fullName evidence="1">Uncharacterized protein</fullName>
    </submittedName>
</protein>
<dbReference type="EMBL" id="JACHGR010000005">
    <property type="protein sequence ID" value="MBB6055795.1"/>
    <property type="molecule type" value="Genomic_DNA"/>
</dbReference>
<evidence type="ECO:0000313" key="2">
    <source>
        <dbReference type="Proteomes" id="UP000585721"/>
    </source>
</evidence>
<sequence length="203" mass="22025">MIDWISVDEVLYRWDGQEIVCETGVGYSTRMEGNHLDGLEINGSADNVSGRLFVDFAAGTLAFEPLDDEISGGAVYYSVDGTETVAELSQLPRVTTLYDVMAPEDDTELWSSLATISQVHSESPAPDEFHHQYDYIAPAMLLDEGDTTLDLVLQNIGETQPVANTPETGVMPADFESVYINSGVSDPLDALHFYNAGGNGQHG</sequence>
<organism evidence="1 2">
    <name type="scientific">Tolumonas osonensis</name>
    <dbReference type="NCBI Taxonomy" id="675874"/>
    <lineage>
        <taxon>Bacteria</taxon>
        <taxon>Pseudomonadati</taxon>
        <taxon>Pseudomonadota</taxon>
        <taxon>Gammaproteobacteria</taxon>
        <taxon>Aeromonadales</taxon>
        <taxon>Aeromonadaceae</taxon>
        <taxon>Tolumonas</taxon>
    </lineage>
</organism>
<name>A0A841GKD8_9GAMM</name>
<gene>
    <name evidence="1" type="ORF">HNR75_001713</name>
</gene>
<reference evidence="1 2" key="1">
    <citation type="submission" date="2020-08" db="EMBL/GenBank/DDBJ databases">
        <title>Genomic Encyclopedia of Type Strains, Phase IV (KMG-IV): sequencing the most valuable type-strain genomes for metagenomic binning, comparative biology and taxonomic classification.</title>
        <authorList>
            <person name="Goeker M."/>
        </authorList>
    </citation>
    <scope>NUCLEOTIDE SEQUENCE [LARGE SCALE GENOMIC DNA]</scope>
    <source>
        <strain evidence="1 2">DSM 22975</strain>
    </source>
</reference>
<proteinExistence type="predicted"/>
<dbReference type="Proteomes" id="UP000585721">
    <property type="component" value="Unassembled WGS sequence"/>
</dbReference>
<evidence type="ECO:0000313" key="1">
    <source>
        <dbReference type="EMBL" id="MBB6055795.1"/>
    </source>
</evidence>
<keyword evidence="2" id="KW-1185">Reference proteome</keyword>
<accession>A0A841GKD8</accession>
<comment type="caution">
    <text evidence="1">The sequence shown here is derived from an EMBL/GenBank/DDBJ whole genome shotgun (WGS) entry which is preliminary data.</text>
</comment>
<dbReference type="RefSeq" id="WP_188026539.1">
    <property type="nucleotide sequence ID" value="NZ_JACHGR010000005.1"/>
</dbReference>
<dbReference type="AlphaFoldDB" id="A0A841GKD8"/>